<dbReference type="Proteomes" id="UP000033977">
    <property type="component" value="Unassembled WGS sequence"/>
</dbReference>
<reference evidence="2 3" key="1">
    <citation type="journal article" date="2015" name="Nature">
        <title>rRNA introns, odd ribosomes, and small enigmatic genomes across a large radiation of phyla.</title>
        <authorList>
            <person name="Brown C.T."/>
            <person name="Hug L.A."/>
            <person name="Thomas B.C."/>
            <person name="Sharon I."/>
            <person name="Castelle C.J."/>
            <person name="Singh A."/>
            <person name="Wilkins M.J."/>
            <person name="Williams K.H."/>
            <person name="Banfield J.F."/>
        </authorList>
    </citation>
    <scope>NUCLEOTIDE SEQUENCE [LARGE SCALE GENOMIC DNA]</scope>
</reference>
<keyword evidence="1" id="KW-0732">Signal</keyword>
<organism evidence="2 3">
    <name type="scientific">Candidatus Giovannonibacteria bacterium GW2011_GWB1_44_23</name>
    <dbReference type="NCBI Taxonomy" id="1618652"/>
    <lineage>
        <taxon>Bacteria</taxon>
        <taxon>Candidatus Giovannoniibacteriota</taxon>
    </lineage>
</organism>
<proteinExistence type="predicted"/>
<protein>
    <submittedName>
        <fullName evidence="2">Uncharacterized protein</fullName>
    </submittedName>
</protein>
<name>A0A0G1LBF4_9BACT</name>
<accession>A0A0G1LBF4</accession>
<feature type="chain" id="PRO_5002538404" evidence="1">
    <location>
        <begin position="23"/>
        <end position="207"/>
    </location>
</feature>
<evidence type="ECO:0000313" key="2">
    <source>
        <dbReference type="EMBL" id="KKT57249.1"/>
    </source>
</evidence>
<dbReference type="EMBL" id="LCIN01000006">
    <property type="protein sequence ID" value="KKT57249.1"/>
    <property type="molecule type" value="Genomic_DNA"/>
</dbReference>
<evidence type="ECO:0000256" key="1">
    <source>
        <dbReference type="SAM" id="SignalP"/>
    </source>
</evidence>
<evidence type="ECO:0000313" key="3">
    <source>
        <dbReference type="Proteomes" id="UP000033977"/>
    </source>
</evidence>
<comment type="caution">
    <text evidence="2">The sequence shown here is derived from an EMBL/GenBank/DDBJ whole genome shotgun (WGS) entry which is preliminary data.</text>
</comment>
<sequence length="207" mass="21926">MKKIPFLLVLLITIAVLPMAFAAETLDWGQALHSGPSACPDGGVLVVNITQKVINSVDSGTTRPVWAFEDYVRHIRVIDTGSEFCATVQYEGNFTSIAGDSPGAAYTGGEISDGVVGTFQGGYVSTLFTGDLKPGVRGRGSIGTYDYNCDDFGNCPGFVSWPDVFFDNLAGFDIGAWWGWIYHAGNNGSWQNACPSCGGNSGDITGD</sequence>
<dbReference type="AlphaFoldDB" id="A0A0G1LBF4"/>
<gene>
    <name evidence="2" type="ORF">UW49_C0006G0002</name>
</gene>
<feature type="signal peptide" evidence="1">
    <location>
        <begin position="1"/>
        <end position="22"/>
    </location>
</feature>